<evidence type="ECO:0000313" key="2">
    <source>
        <dbReference type="Proteomes" id="UP001162992"/>
    </source>
</evidence>
<name>A0ACC2EAP8_DIPCM</name>
<organism evidence="1 2">
    <name type="scientific">Diphasiastrum complanatum</name>
    <name type="common">Issler's clubmoss</name>
    <name type="synonym">Lycopodium complanatum</name>
    <dbReference type="NCBI Taxonomy" id="34168"/>
    <lineage>
        <taxon>Eukaryota</taxon>
        <taxon>Viridiplantae</taxon>
        <taxon>Streptophyta</taxon>
        <taxon>Embryophyta</taxon>
        <taxon>Tracheophyta</taxon>
        <taxon>Lycopodiopsida</taxon>
        <taxon>Lycopodiales</taxon>
        <taxon>Lycopodiaceae</taxon>
        <taxon>Lycopodioideae</taxon>
        <taxon>Diphasiastrum</taxon>
    </lineage>
</organism>
<dbReference type="Proteomes" id="UP001162992">
    <property type="component" value="Chromosome 3"/>
</dbReference>
<proteinExistence type="predicted"/>
<reference evidence="2" key="1">
    <citation type="journal article" date="2024" name="Proc. Natl. Acad. Sci. U.S.A.">
        <title>Extraordinary preservation of gene collinearity over three hundred million years revealed in homosporous lycophytes.</title>
        <authorList>
            <person name="Li C."/>
            <person name="Wickell D."/>
            <person name="Kuo L.Y."/>
            <person name="Chen X."/>
            <person name="Nie B."/>
            <person name="Liao X."/>
            <person name="Peng D."/>
            <person name="Ji J."/>
            <person name="Jenkins J."/>
            <person name="Williams M."/>
            <person name="Shu S."/>
            <person name="Plott C."/>
            <person name="Barry K."/>
            <person name="Rajasekar S."/>
            <person name="Grimwood J."/>
            <person name="Han X."/>
            <person name="Sun S."/>
            <person name="Hou Z."/>
            <person name="He W."/>
            <person name="Dai G."/>
            <person name="Sun C."/>
            <person name="Schmutz J."/>
            <person name="Leebens-Mack J.H."/>
            <person name="Li F.W."/>
            <person name="Wang L."/>
        </authorList>
    </citation>
    <scope>NUCLEOTIDE SEQUENCE [LARGE SCALE GENOMIC DNA]</scope>
    <source>
        <strain evidence="2">cv. PW_Plant_1</strain>
    </source>
</reference>
<evidence type="ECO:0000313" key="1">
    <source>
        <dbReference type="EMBL" id="KAJ7563357.1"/>
    </source>
</evidence>
<gene>
    <name evidence="1" type="ORF">O6H91_03G106500</name>
</gene>
<dbReference type="EMBL" id="CM055094">
    <property type="protein sequence ID" value="KAJ7563357.1"/>
    <property type="molecule type" value="Genomic_DNA"/>
</dbReference>
<comment type="caution">
    <text evidence="1">The sequence shown here is derived from an EMBL/GenBank/DDBJ whole genome shotgun (WGS) entry which is preliminary data.</text>
</comment>
<keyword evidence="2" id="KW-1185">Reference proteome</keyword>
<sequence>MEQESNKLQKYSGYPSLACVAQKVTTPRASSTESVEHATKSNMYFLFLERKFKDLFTKYNGKTDGLGTFTGVLIPTCENMWGVLIFLRFFYIVGNAGVWQTFIIVSLSFLCALLTTTSLCAIATNGPIEEGGTYFLLSRALGPQIGGAVGFMYFLGLLLLAVLETLGAVEVMQFTFTILNFPSANRVLGVIVVLLLGIMVFFGIKFVSKLGTLFFAVVLYTLLSYLLGLTLAPPRNAQHSLTGLSWNTFRGNWNPGYRRGASFSVMVSVFFPCFTGILSGADRAKNLQRPERSIPVGTLGAVVVSLFLYLLYFVLWGAVGTREYLLGEYPSNGQTENAHSENNKLMAVRDVAYPIEILTQLGIIVTSISQALQCLITAPRVLQAIAGDGIIPMINSLGKASACGEPKRALILTTILGMMAAMAGSLDHIAPVVSICFLTCYSALNCSCFLLSIVNAPSWRPKWKYYHWSFALVGLVMCLAMNFVILWYWALIAIFMLLAICAYIYDRQVEVDWGTGLGGLWLQLSVQSLLCVGQEAHYSVNWRPQLLCLLKPRRTRSKRSHSEPELLSFASHLKKGKGLCIVTTILEGRIEELTEKSAEHKVKLENSMQAAGLTGFARVLVAQSYRQAKSYIIQSSGIGSLEPNTVLLGWPKKWRHDKHKDRAPIFVETLVECKAADKAVLICMNMCDFPVADTSKEGKLDIWWMVHDGGLLLMLAHVIQRHEVWRKCKLRVCTISAKLDNSALIKKNLKKLLEQVRINAEVEVLELEDSVRMEEAKAFDDKFAEYSRKTQAVAAFNSMDHRIGKADVTRAAERNSFDMKAELHNTKALQEIIKHAFPGKLSLLRCCSHVPRCTTGHNSRADLHPDPCYPDIELQENCDSLQCSNMHVEPHQNELVLNEADDTEVRYTQCTLWNEKPLRHNQSGNGAVTKCCNLEVVVEDHPKNELNQKKKDTLQNLQLPLKEIHDIVDIRSAGQPHPATYHEALQMREDSSSNNISKSSAGQLYPGSHLSFSKAPDTPRRNWGSLSQSYSAKALNELIVEHSRDAQLVLLNLPDHYQGMQPCEYMEYCESLTKGLERVILVSGTGKELWAT</sequence>
<protein>
    <submittedName>
        <fullName evidence="1">Uncharacterized protein</fullName>
    </submittedName>
</protein>
<accession>A0ACC2EAP8</accession>